<dbReference type="InterPro" id="IPR009430">
    <property type="entry name" value="GvpL/GvpF"/>
</dbReference>
<evidence type="ECO:0000256" key="2">
    <source>
        <dbReference type="ARBA" id="ARBA00035108"/>
    </source>
</evidence>
<comment type="similarity">
    <text evidence="3">Belongs to the gas vesicle GvpF/GvpL family.</text>
</comment>
<proteinExistence type="inferred from homology"/>
<reference evidence="5" key="1">
    <citation type="journal article" date="2019" name="Int. J. Syst. Evol. Microbiol.">
        <title>The Global Catalogue of Microorganisms (GCM) 10K type strain sequencing project: providing services to taxonomists for standard genome sequencing and annotation.</title>
        <authorList>
            <consortium name="The Broad Institute Genomics Platform"/>
            <consortium name="The Broad Institute Genome Sequencing Center for Infectious Disease"/>
            <person name="Wu L."/>
            <person name="Ma J."/>
        </authorList>
    </citation>
    <scope>NUCLEOTIDE SEQUENCE [LARGE SCALE GENOMIC DNA]</scope>
    <source>
        <strain evidence="5">KCTC 42087</strain>
    </source>
</reference>
<dbReference type="Proteomes" id="UP001596074">
    <property type="component" value="Unassembled WGS sequence"/>
</dbReference>
<comment type="subcellular location">
    <subcellularLocation>
        <location evidence="2">Gas vesicle</location>
    </subcellularLocation>
</comment>
<protein>
    <submittedName>
        <fullName evidence="4">GvpL/GvpF family gas vesicle protein</fullName>
    </submittedName>
</protein>
<keyword evidence="1" id="KW-0304">Gas vesicle</keyword>
<evidence type="ECO:0000313" key="4">
    <source>
        <dbReference type="EMBL" id="MFC5753076.1"/>
    </source>
</evidence>
<dbReference type="RefSeq" id="WP_378289720.1">
    <property type="nucleotide sequence ID" value="NZ_JBHSON010000102.1"/>
</dbReference>
<evidence type="ECO:0000256" key="3">
    <source>
        <dbReference type="ARBA" id="ARBA00035643"/>
    </source>
</evidence>
<accession>A0ABW1AEW1</accession>
<evidence type="ECO:0000313" key="5">
    <source>
        <dbReference type="Proteomes" id="UP001596074"/>
    </source>
</evidence>
<dbReference type="EMBL" id="JBHSON010000102">
    <property type="protein sequence ID" value="MFC5753076.1"/>
    <property type="molecule type" value="Genomic_DNA"/>
</dbReference>
<dbReference type="PANTHER" id="PTHR36852">
    <property type="entry name" value="PROTEIN GVPL 2"/>
    <property type="match status" value="1"/>
</dbReference>
<dbReference type="PANTHER" id="PTHR36852:SF1">
    <property type="entry name" value="PROTEIN GVPL 2"/>
    <property type="match status" value="1"/>
</dbReference>
<comment type="caution">
    <text evidence="4">The sequence shown here is derived from an EMBL/GenBank/DDBJ whole genome shotgun (WGS) entry which is preliminary data.</text>
</comment>
<evidence type="ECO:0000256" key="1">
    <source>
        <dbReference type="ARBA" id="ARBA00022987"/>
    </source>
</evidence>
<dbReference type="Pfam" id="PF06386">
    <property type="entry name" value="GvpL_GvpF"/>
    <property type="match status" value="1"/>
</dbReference>
<gene>
    <name evidence="4" type="ORF">ACFPZN_46320</name>
</gene>
<organism evidence="4 5">
    <name type="scientific">Actinomadura rugatobispora</name>
    <dbReference type="NCBI Taxonomy" id="1994"/>
    <lineage>
        <taxon>Bacteria</taxon>
        <taxon>Bacillati</taxon>
        <taxon>Actinomycetota</taxon>
        <taxon>Actinomycetes</taxon>
        <taxon>Streptosporangiales</taxon>
        <taxon>Thermomonosporaceae</taxon>
        <taxon>Actinomadura</taxon>
    </lineage>
</organism>
<name>A0ABW1AEW1_9ACTN</name>
<sequence>MTAHPEAEAREGRAGGEAVYVYAIVPGDTEVPEGLSGTDGAGLSLVRHGDLAAVVSEVVTGRPFGAREDLLAHERVVETLAGETTVLPLRFGAVVRSADAVTDELVAPHHDWFANVLADFAGRAEFIVVGTYVQDAVLREVLMEDPEAMRLRESVRRKPEDAGYYERVRLGELIVQGLEAKRQADGAALVEAIAPHAVAVTPRRPAGDEAAADVAFLVAEAERERFEQAVDDLGRRWAGRVRLRVIGPLAPYDFVPPITEREAASWGS</sequence>
<keyword evidence="5" id="KW-1185">Reference proteome</keyword>